<sequence length="817" mass="88019">MSLLLENRNEVGMYNKRRSSLLKAYLLSACTLALGVSRAADAATVPGASSSIKGHGGAGQHGGAGASKGDSTEKVPEVVSVSAGIRSANGVTNTTPGGGMMPHQTAAKSKGGVTRDFIAKQSATASVTSLISQLPGVNVASQGPTNMNQDNIHIRGFDATRIGFLLEGIPLADPISYYSYSAAMVDPENLGSVTVTQGSPDMESPVFNAVGGEVSSTLINPSARAGAYLSVTGGTRALNKEFLRLETGQIGNSGVRGFVSFSHTSSNMWMGPGRTRRYLVNAKFVKEWGDGNSINAIFGFSQQDATYNYMPTQAVWEKYGRSATYNGQYYPGDTAYYKLNARAVNYEYLVAPMNFHIARELRLKFTPYLVRNWGYASAGSSIPYENGYIGNQRYDVLPVNTAQNGKVTAQLGNPYEDRTAAQNIALNWDHGISHLTFGYWYSYTTRSSIYNYSAVSATGEAPNSTGTQPIVVDGRKLVTADSFITQQINTFYLMESLSLLGNRLKVGAGLRASMVHFDALNKVPGASVPRVTPSFFEPLPQVWGSFDIDPHNQIYVNGSTAFKPAAGNFAYLNLYSPSSPTPTQVPNMVPPEYAISEEIGYRHTGFVNFSMALFNNNMTNYQVVSSRYAPNSTYLVSSVIDIGGGVTSRGAQAEIGLRQWHHLSPYISAQYLHATMDNNYKVGNDALPTAGKILVASPKFTGAVGIQYDDGSMFGNFTFNYVSSQYSTFMDDQKLPAYTTSNLTLGYRFHSFSRFRYPQVQLNLLNIGDSAYRSGINGYATTAKARQGIHGTTIAAGSPTYTVGSGFAALVSLSSAF</sequence>
<dbReference type="InterPro" id="IPR037066">
    <property type="entry name" value="Plug_dom_sf"/>
</dbReference>
<keyword evidence="6 12" id="KW-0732">Signal</keyword>
<dbReference type="Pfam" id="PF07715">
    <property type="entry name" value="Plug"/>
    <property type="match status" value="1"/>
</dbReference>
<evidence type="ECO:0000259" key="13">
    <source>
        <dbReference type="Pfam" id="PF07715"/>
    </source>
</evidence>
<keyword evidence="3" id="KW-1134">Transmembrane beta strand</keyword>
<dbReference type="GO" id="GO:0015344">
    <property type="term" value="F:siderophore uptake transmembrane transporter activity"/>
    <property type="evidence" value="ECO:0007669"/>
    <property type="project" value="TreeGrafter"/>
</dbReference>
<dbReference type="PANTHER" id="PTHR32552:SF89">
    <property type="entry name" value="CATECHOLATE SIDEROPHORE RECEPTOR FIU"/>
    <property type="match status" value="1"/>
</dbReference>
<evidence type="ECO:0000256" key="11">
    <source>
        <dbReference type="SAM" id="MobiDB-lite"/>
    </source>
</evidence>
<dbReference type="Gene3D" id="2.40.170.20">
    <property type="entry name" value="TonB-dependent receptor, beta-barrel domain"/>
    <property type="match status" value="1"/>
</dbReference>
<dbReference type="SUPFAM" id="SSF56935">
    <property type="entry name" value="Porins"/>
    <property type="match status" value="1"/>
</dbReference>
<feature type="region of interest" description="Disordered" evidence="11">
    <location>
        <begin position="46"/>
        <end position="75"/>
    </location>
</feature>
<keyword evidence="4" id="KW-0410">Iron transport</keyword>
<dbReference type="InterPro" id="IPR012910">
    <property type="entry name" value="Plug_dom"/>
</dbReference>
<evidence type="ECO:0000256" key="2">
    <source>
        <dbReference type="ARBA" id="ARBA00022448"/>
    </source>
</evidence>
<evidence type="ECO:0000256" key="7">
    <source>
        <dbReference type="ARBA" id="ARBA00023004"/>
    </source>
</evidence>
<accession>A0A7W4PEL3</accession>
<dbReference type="AlphaFoldDB" id="A0A7W4PEL3"/>
<reference evidence="14 15" key="1">
    <citation type="submission" date="2020-04" db="EMBL/GenBank/DDBJ databases">
        <title>Description of novel Gluconacetobacter.</title>
        <authorList>
            <person name="Sombolestani A."/>
        </authorList>
    </citation>
    <scope>NUCLEOTIDE SEQUENCE [LARGE SCALE GENOMIC DNA]</scope>
    <source>
        <strain evidence="14 15">LMG 1382</strain>
    </source>
</reference>
<comment type="caution">
    <text evidence="14">The sequence shown here is derived from an EMBL/GenBank/DDBJ whole genome shotgun (WGS) entry which is preliminary data.</text>
</comment>
<dbReference type="Gene3D" id="2.170.130.10">
    <property type="entry name" value="TonB-dependent receptor, plug domain"/>
    <property type="match status" value="1"/>
</dbReference>
<proteinExistence type="predicted"/>
<protein>
    <submittedName>
        <fullName evidence="14">TonB-dependent receptor plug domain-containing protein</fullName>
    </submittedName>
</protein>
<dbReference type="PANTHER" id="PTHR32552">
    <property type="entry name" value="FERRICHROME IRON RECEPTOR-RELATED"/>
    <property type="match status" value="1"/>
</dbReference>
<evidence type="ECO:0000313" key="14">
    <source>
        <dbReference type="EMBL" id="MBB2188011.1"/>
    </source>
</evidence>
<evidence type="ECO:0000256" key="5">
    <source>
        <dbReference type="ARBA" id="ARBA00022692"/>
    </source>
</evidence>
<evidence type="ECO:0000256" key="9">
    <source>
        <dbReference type="ARBA" id="ARBA00023136"/>
    </source>
</evidence>
<keyword evidence="14" id="KW-0675">Receptor</keyword>
<feature type="chain" id="PRO_5030815365" evidence="12">
    <location>
        <begin position="43"/>
        <end position="817"/>
    </location>
</feature>
<evidence type="ECO:0000256" key="12">
    <source>
        <dbReference type="SAM" id="SignalP"/>
    </source>
</evidence>
<dbReference type="RefSeq" id="WP_114728769.1">
    <property type="nucleotide sequence ID" value="NZ_JABEQI010000013.1"/>
</dbReference>
<keyword evidence="2" id="KW-0813">Transport</keyword>
<evidence type="ECO:0000313" key="15">
    <source>
        <dbReference type="Proteomes" id="UP000562982"/>
    </source>
</evidence>
<keyword evidence="8" id="KW-0406">Ion transport</keyword>
<dbReference type="Proteomes" id="UP000562982">
    <property type="component" value="Unassembled WGS sequence"/>
</dbReference>
<keyword evidence="9" id="KW-0472">Membrane</keyword>
<feature type="domain" description="TonB-dependent receptor plug" evidence="13">
    <location>
        <begin position="107"/>
        <end position="201"/>
    </location>
</feature>
<organism evidence="14 15">
    <name type="scientific">Gluconacetobacter liquefaciens</name>
    <name type="common">Acetobacter liquefaciens</name>
    <dbReference type="NCBI Taxonomy" id="89584"/>
    <lineage>
        <taxon>Bacteria</taxon>
        <taxon>Pseudomonadati</taxon>
        <taxon>Pseudomonadota</taxon>
        <taxon>Alphaproteobacteria</taxon>
        <taxon>Acetobacterales</taxon>
        <taxon>Acetobacteraceae</taxon>
        <taxon>Gluconacetobacter</taxon>
    </lineage>
</organism>
<evidence type="ECO:0000256" key="1">
    <source>
        <dbReference type="ARBA" id="ARBA00004571"/>
    </source>
</evidence>
<dbReference type="InterPro" id="IPR039426">
    <property type="entry name" value="TonB-dep_rcpt-like"/>
</dbReference>
<comment type="subcellular location">
    <subcellularLocation>
        <location evidence="1">Cell outer membrane</location>
        <topology evidence="1">Multi-pass membrane protein</topology>
    </subcellularLocation>
</comment>
<dbReference type="EMBL" id="JABEQI010000013">
    <property type="protein sequence ID" value="MBB2188011.1"/>
    <property type="molecule type" value="Genomic_DNA"/>
</dbReference>
<evidence type="ECO:0000256" key="3">
    <source>
        <dbReference type="ARBA" id="ARBA00022452"/>
    </source>
</evidence>
<keyword evidence="5" id="KW-0812">Transmembrane</keyword>
<dbReference type="GO" id="GO:0009279">
    <property type="term" value="C:cell outer membrane"/>
    <property type="evidence" value="ECO:0007669"/>
    <property type="project" value="UniProtKB-SubCell"/>
</dbReference>
<gene>
    <name evidence="14" type="ORF">HLH32_16850</name>
</gene>
<name>A0A7W4PEL3_GLULI</name>
<evidence type="ECO:0000256" key="10">
    <source>
        <dbReference type="ARBA" id="ARBA00023237"/>
    </source>
</evidence>
<feature type="signal peptide" evidence="12">
    <location>
        <begin position="1"/>
        <end position="42"/>
    </location>
</feature>
<keyword evidence="10" id="KW-0998">Cell outer membrane</keyword>
<evidence type="ECO:0000256" key="4">
    <source>
        <dbReference type="ARBA" id="ARBA00022496"/>
    </source>
</evidence>
<keyword evidence="7" id="KW-0408">Iron</keyword>
<evidence type="ECO:0000256" key="6">
    <source>
        <dbReference type="ARBA" id="ARBA00022729"/>
    </source>
</evidence>
<feature type="compositionally biased region" description="Gly residues" evidence="11">
    <location>
        <begin position="54"/>
        <end position="66"/>
    </location>
</feature>
<evidence type="ECO:0000256" key="8">
    <source>
        <dbReference type="ARBA" id="ARBA00023065"/>
    </source>
</evidence>
<dbReference type="InterPro" id="IPR036942">
    <property type="entry name" value="Beta-barrel_TonB_sf"/>
</dbReference>